<feature type="chain" id="PRO_5045889207" evidence="2">
    <location>
        <begin position="27"/>
        <end position="74"/>
    </location>
</feature>
<keyword evidence="2" id="KW-0732">Signal</keyword>
<proteinExistence type="predicted"/>
<feature type="signal peptide" evidence="2">
    <location>
        <begin position="1"/>
        <end position="26"/>
    </location>
</feature>
<evidence type="ECO:0000256" key="1">
    <source>
        <dbReference type="SAM" id="MobiDB-lite"/>
    </source>
</evidence>
<comment type="caution">
    <text evidence="3">The sequence shown here is derived from an EMBL/GenBank/DDBJ whole genome shotgun (WGS) entry which is preliminary data.</text>
</comment>
<dbReference type="RefSeq" id="WP_380229456.1">
    <property type="nucleotide sequence ID" value="NZ_JBHSOF010000068.1"/>
</dbReference>
<dbReference type="EMBL" id="JBHSOF010000068">
    <property type="protein sequence ID" value="MFC5667788.1"/>
    <property type="molecule type" value="Genomic_DNA"/>
</dbReference>
<accession>A0ABW0XDA4</accession>
<evidence type="ECO:0000313" key="3">
    <source>
        <dbReference type="EMBL" id="MFC5667788.1"/>
    </source>
</evidence>
<evidence type="ECO:0000313" key="4">
    <source>
        <dbReference type="Proteomes" id="UP001595975"/>
    </source>
</evidence>
<sequence>MSAPITLIRALTCAFLLDTLAQAALAGLFVTGDVDLLARHDANAQTPRRPGRGTDRGRRPARRRGAGHRAWQHR</sequence>
<evidence type="ECO:0000256" key="2">
    <source>
        <dbReference type="SAM" id="SignalP"/>
    </source>
</evidence>
<feature type="compositionally biased region" description="Basic residues" evidence="1">
    <location>
        <begin position="59"/>
        <end position="74"/>
    </location>
</feature>
<organism evidence="3 4">
    <name type="scientific">Kitasatospora misakiensis</name>
    <dbReference type="NCBI Taxonomy" id="67330"/>
    <lineage>
        <taxon>Bacteria</taxon>
        <taxon>Bacillati</taxon>
        <taxon>Actinomycetota</taxon>
        <taxon>Actinomycetes</taxon>
        <taxon>Kitasatosporales</taxon>
        <taxon>Streptomycetaceae</taxon>
        <taxon>Kitasatospora</taxon>
    </lineage>
</organism>
<gene>
    <name evidence="3" type="ORF">ACFP3U_33090</name>
</gene>
<name>A0ABW0XDA4_9ACTN</name>
<keyword evidence="4" id="KW-1185">Reference proteome</keyword>
<feature type="region of interest" description="Disordered" evidence="1">
    <location>
        <begin position="39"/>
        <end position="74"/>
    </location>
</feature>
<dbReference type="Proteomes" id="UP001595975">
    <property type="component" value="Unassembled WGS sequence"/>
</dbReference>
<reference evidence="4" key="1">
    <citation type="journal article" date="2019" name="Int. J. Syst. Evol. Microbiol.">
        <title>The Global Catalogue of Microorganisms (GCM) 10K type strain sequencing project: providing services to taxonomists for standard genome sequencing and annotation.</title>
        <authorList>
            <consortium name="The Broad Institute Genomics Platform"/>
            <consortium name="The Broad Institute Genome Sequencing Center for Infectious Disease"/>
            <person name="Wu L."/>
            <person name="Ma J."/>
        </authorList>
    </citation>
    <scope>NUCLEOTIDE SEQUENCE [LARGE SCALE GENOMIC DNA]</scope>
    <source>
        <strain evidence="4">CGMCC 4.1437</strain>
    </source>
</reference>
<protein>
    <submittedName>
        <fullName evidence="3">Uncharacterized protein</fullName>
    </submittedName>
</protein>